<evidence type="ECO:0000256" key="1">
    <source>
        <dbReference type="SAM" id="MobiDB-lite"/>
    </source>
</evidence>
<feature type="region of interest" description="Disordered" evidence="1">
    <location>
        <begin position="367"/>
        <end position="387"/>
    </location>
</feature>
<feature type="compositionally biased region" description="Polar residues" evidence="1">
    <location>
        <begin position="258"/>
        <end position="268"/>
    </location>
</feature>
<protein>
    <submittedName>
        <fullName evidence="2">Uncharacterized protein</fullName>
    </submittedName>
</protein>
<dbReference type="RefSeq" id="XP_047756560.1">
    <property type="nucleotide sequence ID" value="XM_047899978.1"/>
</dbReference>
<proteinExistence type="predicted"/>
<feature type="region of interest" description="Disordered" evidence="1">
    <location>
        <begin position="24"/>
        <end position="55"/>
    </location>
</feature>
<feature type="compositionally biased region" description="Basic and acidic residues" evidence="1">
    <location>
        <begin position="275"/>
        <end position="285"/>
    </location>
</feature>
<organism evidence="2 3">
    <name type="scientific">Passalora fulva</name>
    <name type="common">Tomato leaf mold</name>
    <name type="synonym">Cladosporium fulvum</name>
    <dbReference type="NCBI Taxonomy" id="5499"/>
    <lineage>
        <taxon>Eukaryota</taxon>
        <taxon>Fungi</taxon>
        <taxon>Dikarya</taxon>
        <taxon>Ascomycota</taxon>
        <taxon>Pezizomycotina</taxon>
        <taxon>Dothideomycetes</taxon>
        <taxon>Dothideomycetidae</taxon>
        <taxon>Mycosphaerellales</taxon>
        <taxon>Mycosphaerellaceae</taxon>
        <taxon>Fulvia</taxon>
    </lineage>
</organism>
<sequence length="560" mass="62221">MFIECSSDAPEVVVSVDPVRPSYSPLSQVAQPSEVPARVSSSPLPLPPGHSPIATPTIQTQRLLDFSLPPAPPVDTPFDTQKEWDEQFLDEETEYESEEQEQDLPEYPQTYDPVEDALQRDSRRWTTQSEPQYISSNITSDSTEDDLNRGCIGLVQNMRTRSQAAEEDALESQLQAQEQQQRQTPHTGGQQVSKKARSAPKKGLPIYPTPVASSAKKGDTAEAIQQAAQQAPQQPPQQPRVTLKLGGKQPAQQRKRPTPSTQGKQPPTRSKKARKTQDSSKRLGEQPHAQAKGMHYHMQDRSGKLIAQRHGQKEQQDDFPLDDIDDWHEHLLPLLPVYTKHTVTIQIIEKWNNQALHDLLSSPPLLSNESFEESSPPASQLPNKKKSTKANMAIVNQFETTTQMRNDYQKLLTLYKCSDRQYNNKKRASTGHIGCLVEGGKHYAVLGGHMRDWYARVKEAYNDNKPDAAAVIMQQLPLDIAEQVREMHKMASLKQNKGSKNNEPDTPTPVAVLVNIAPVATAPVAPIAPLHMPFGYGGYPPPGYAPPPPCGYGAYPPPPQ</sequence>
<feature type="compositionally biased region" description="Low complexity" evidence="1">
    <location>
        <begin position="367"/>
        <end position="378"/>
    </location>
</feature>
<feature type="compositionally biased region" description="Acidic residues" evidence="1">
    <location>
        <begin position="88"/>
        <end position="104"/>
    </location>
</feature>
<dbReference type="Proteomes" id="UP000756132">
    <property type="component" value="Chromosome 1"/>
</dbReference>
<evidence type="ECO:0000313" key="3">
    <source>
        <dbReference type="Proteomes" id="UP000756132"/>
    </source>
</evidence>
<reference evidence="2" key="1">
    <citation type="submission" date="2021-12" db="EMBL/GenBank/DDBJ databases">
        <authorList>
            <person name="Zaccaron A."/>
            <person name="Stergiopoulos I."/>
        </authorList>
    </citation>
    <scope>NUCLEOTIDE SEQUENCE</scope>
    <source>
        <strain evidence="2">Race5_Kim</strain>
    </source>
</reference>
<name>A0A9Q8P3U9_PASFU</name>
<reference evidence="2" key="2">
    <citation type="journal article" date="2022" name="Microb. Genom.">
        <title>A chromosome-scale genome assembly of the tomato pathogen Cladosporium fulvum reveals a compartmentalized genome architecture and the presence of a dispensable chromosome.</title>
        <authorList>
            <person name="Zaccaron A.Z."/>
            <person name="Chen L.H."/>
            <person name="Samaras A."/>
            <person name="Stergiopoulos I."/>
        </authorList>
    </citation>
    <scope>NUCLEOTIDE SEQUENCE</scope>
    <source>
        <strain evidence="2">Race5_Kim</strain>
    </source>
</reference>
<evidence type="ECO:0000313" key="2">
    <source>
        <dbReference type="EMBL" id="UJO12194.1"/>
    </source>
</evidence>
<feature type="compositionally biased region" description="Polar residues" evidence="1">
    <location>
        <begin position="182"/>
        <end position="193"/>
    </location>
</feature>
<keyword evidence="3" id="KW-1185">Reference proteome</keyword>
<dbReference type="GeneID" id="71980708"/>
<accession>A0A9Q8P3U9</accession>
<dbReference type="KEGG" id="ffu:CLAFUR5_00830"/>
<feature type="compositionally biased region" description="Low complexity" evidence="1">
    <location>
        <begin position="171"/>
        <end position="181"/>
    </location>
</feature>
<dbReference type="EMBL" id="CP090163">
    <property type="protein sequence ID" value="UJO12194.1"/>
    <property type="molecule type" value="Genomic_DNA"/>
</dbReference>
<gene>
    <name evidence="2" type="ORF">CLAFUR5_00830</name>
</gene>
<feature type="region of interest" description="Disordered" evidence="1">
    <location>
        <begin position="88"/>
        <end position="297"/>
    </location>
</feature>
<feature type="compositionally biased region" description="Polar residues" evidence="1">
    <location>
        <begin position="125"/>
        <end position="141"/>
    </location>
</feature>
<dbReference type="AlphaFoldDB" id="A0A9Q8P3U9"/>